<dbReference type="RefSeq" id="WP_377514465.1">
    <property type="nucleotide sequence ID" value="NZ_JBHSQS010000015.1"/>
</dbReference>
<organism evidence="2 3">
    <name type="scientific">Micromonospora vulcania</name>
    <dbReference type="NCBI Taxonomy" id="1441873"/>
    <lineage>
        <taxon>Bacteria</taxon>
        <taxon>Bacillati</taxon>
        <taxon>Actinomycetota</taxon>
        <taxon>Actinomycetes</taxon>
        <taxon>Micromonosporales</taxon>
        <taxon>Micromonosporaceae</taxon>
        <taxon>Micromonospora</taxon>
    </lineage>
</organism>
<feature type="region of interest" description="Disordered" evidence="1">
    <location>
        <begin position="357"/>
        <end position="379"/>
    </location>
</feature>
<protein>
    <submittedName>
        <fullName evidence="2">Uncharacterized protein</fullName>
    </submittedName>
</protein>
<evidence type="ECO:0000313" key="3">
    <source>
        <dbReference type="Proteomes" id="UP001596226"/>
    </source>
</evidence>
<reference evidence="3" key="1">
    <citation type="journal article" date="2019" name="Int. J. Syst. Evol. Microbiol.">
        <title>The Global Catalogue of Microorganisms (GCM) 10K type strain sequencing project: providing services to taxonomists for standard genome sequencing and annotation.</title>
        <authorList>
            <consortium name="The Broad Institute Genomics Platform"/>
            <consortium name="The Broad Institute Genome Sequencing Center for Infectious Disease"/>
            <person name="Wu L."/>
            <person name="Ma J."/>
        </authorList>
    </citation>
    <scope>NUCLEOTIDE SEQUENCE [LARGE SCALE GENOMIC DNA]</scope>
    <source>
        <strain evidence="3">CGMCC 4.7144</strain>
    </source>
</reference>
<sequence length="926" mass="101605">MPTTPQAALRFVQVRRAGDPAATDDGACSTGPTIINAVLDFRDTWSPPVKDALSSRDVEQAQALYVERRKEQDDRLEDLGRLALALLRRAAVDAHLTVGKLRQVINAWAAERQVAPEQLRGALVTLSRWTVDMIALGRFLGRPRGVTSTVLVRLLRGATLIRLALSTAEDACLVRRLIGDRELALPPAPKPAPQLDADLAVAEQFADLVAHAGRLLTRARVTGNPDPTLADAQAAGFADLGPVIEVTARAGAELGAAPTTRLRTLRKIFDSEREAARRRADRRANPSGRLVENGPIDIGDDIEYVPPRVPVLSAQARVAGRGDLMIIRTAHLRYDLGDISHVENVLASEVRGRTHVVDTSTRESVTTSTQSIAETTQELETTEQNSLDRALTTASTQSTSMSLGVSVSGGFGPVQAGVDINADRSTTTSSSMSSAVSYSKNLTDKASELLRDEVSERRTITSTTRVTETNEHRFDNAAGSANITGIYRWLTKVDQAQVYNYGERLLLQFIVPEPAAVLVDLAQRSSDEGGAVAKPAGWFLEVADLNEENYADKAARWNVVGVEQPPEPEVFATLTFADPPARPFDYAQNSTDKSQPEWGYSSYVGEVMVPTGYQATVAYVSTTWGLEDGEYTAEEGSPPQAVQIAIGETRFTDNDGTDGENVVELDQVLPGPLPVGISADQRGGLTVVVRVRCERTDAAYEAWRLRAYETIRASYLAQLAAYDNDQRLRLARAVYRSEQPPEMNRRTEQLELKRACQSVLFGHEFDQFGALSFADDEAPRIDRLEITAEADQIQFGEDLFEWENMVYLFYPYQWAGRERWATLRTRTSSDLVHEAFLQAGAARVTVPVRAGYEHAVGNYLETSQIPELIPRPWRDGTNPYPPIEDLIGDALDRPGEEIAVDEPWEVSTPTTLIYLQTGAELNPEPA</sequence>
<evidence type="ECO:0000313" key="2">
    <source>
        <dbReference type="EMBL" id="MFC5926253.1"/>
    </source>
</evidence>
<gene>
    <name evidence="2" type="ORF">ACFQGL_23235</name>
</gene>
<evidence type="ECO:0000256" key="1">
    <source>
        <dbReference type="SAM" id="MobiDB-lite"/>
    </source>
</evidence>
<name>A0ABW1HBC5_9ACTN</name>
<dbReference type="Proteomes" id="UP001596226">
    <property type="component" value="Unassembled WGS sequence"/>
</dbReference>
<comment type="caution">
    <text evidence="2">The sequence shown here is derived from an EMBL/GenBank/DDBJ whole genome shotgun (WGS) entry which is preliminary data.</text>
</comment>
<dbReference type="EMBL" id="JBHSQS010000015">
    <property type="protein sequence ID" value="MFC5926253.1"/>
    <property type="molecule type" value="Genomic_DNA"/>
</dbReference>
<feature type="compositionally biased region" description="Polar residues" evidence="1">
    <location>
        <begin position="357"/>
        <end position="373"/>
    </location>
</feature>
<accession>A0ABW1HBC5</accession>
<proteinExistence type="predicted"/>
<keyword evidence="3" id="KW-1185">Reference proteome</keyword>